<evidence type="ECO:0000313" key="3">
    <source>
        <dbReference type="Proteomes" id="UP000009084"/>
    </source>
</evidence>
<dbReference type="RefSeq" id="XP_003069860.1">
    <property type="nucleotide sequence ID" value="XM_003069814.1"/>
</dbReference>
<organism evidence="2 3">
    <name type="scientific">Coccidioides posadasii (strain C735)</name>
    <name type="common">Valley fever fungus</name>
    <dbReference type="NCBI Taxonomy" id="222929"/>
    <lineage>
        <taxon>Eukaryota</taxon>
        <taxon>Fungi</taxon>
        <taxon>Dikarya</taxon>
        <taxon>Ascomycota</taxon>
        <taxon>Pezizomycotina</taxon>
        <taxon>Eurotiomycetes</taxon>
        <taxon>Eurotiomycetidae</taxon>
        <taxon>Onygenales</taxon>
        <taxon>Onygenaceae</taxon>
        <taxon>Coccidioides</taxon>
    </lineage>
</organism>
<name>C5P4S5_COCP7</name>
<feature type="compositionally biased region" description="Polar residues" evidence="1">
    <location>
        <begin position="198"/>
        <end position="207"/>
    </location>
</feature>
<reference evidence="2 3" key="1">
    <citation type="journal article" date="2009" name="Genome Res.">
        <title>Comparative genomic analyses of the human fungal pathogens Coccidioides and their relatives.</title>
        <authorList>
            <person name="Sharpton T.J."/>
            <person name="Stajich J.E."/>
            <person name="Rounsley S.D."/>
            <person name="Gardner M.J."/>
            <person name="Wortman J.R."/>
            <person name="Jordar V.S."/>
            <person name="Maiti R."/>
            <person name="Kodira C.D."/>
            <person name="Neafsey D.E."/>
            <person name="Zeng Q."/>
            <person name="Hung C.-Y."/>
            <person name="McMahan C."/>
            <person name="Muszewska A."/>
            <person name="Grynberg M."/>
            <person name="Mandel M.A."/>
            <person name="Kellner E.M."/>
            <person name="Barker B.M."/>
            <person name="Galgiani J.N."/>
            <person name="Orbach M.J."/>
            <person name="Kirkland T.N."/>
            <person name="Cole G.T."/>
            <person name="Henn M.R."/>
            <person name="Birren B.W."/>
            <person name="Taylor J.W."/>
        </authorList>
    </citation>
    <scope>NUCLEOTIDE SEQUENCE [LARGE SCALE GENOMIC DNA]</scope>
    <source>
        <strain evidence="3">C735</strain>
    </source>
</reference>
<evidence type="ECO:0000313" key="2">
    <source>
        <dbReference type="EMBL" id="EER27715.1"/>
    </source>
</evidence>
<feature type="compositionally biased region" description="Low complexity" evidence="1">
    <location>
        <begin position="92"/>
        <end position="110"/>
    </location>
</feature>
<evidence type="ECO:0000256" key="1">
    <source>
        <dbReference type="SAM" id="MobiDB-lite"/>
    </source>
</evidence>
<feature type="compositionally biased region" description="Polar residues" evidence="1">
    <location>
        <begin position="311"/>
        <end position="329"/>
    </location>
</feature>
<dbReference type="EMBL" id="ACFW01000025">
    <property type="protein sequence ID" value="EER27715.1"/>
    <property type="molecule type" value="Genomic_DNA"/>
</dbReference>
<feature type="compositionally biased region" description="Low complexity" evidence="1">
    <location>
        <begin position="244"/>
        <end position="253"/>
    </location>
</feature>
<gene>
    <name evidence="2" type="ORF">CPC735_030510</name>
</gene>
<proteinExistence type="predicted"/>
<dbReference type="KEGG" id="cpw:9695355"/>
<dbReference type="AlphaFoldDB" id="C5P4S5"/>
<feature type="region of interest" description="Disordered" evidence="1">
    <location>
        <begin position="174"/>
        <end position="207"/>
    </location>
</feature>
<accession>C5P4S5</accession>
<dbReference type="VEuPathDB" id="FungiDB:CPC735_030510"/>
<comment type="caution">
    <text evidence="2">The sequence shown here is derived from an EMBL/GenBank/DDBJ whole genome shotgun (WGS) entry which is preliminary data.</text>
</comment>
<dbReference type="OrthoDB" id="5385072at2759"/>
<dbReference type="Proteomes" id="UP000009084">
    <property type="component" value="Unassembled WGS sequence"/>
</dbReference>
<feature type="compositionally biased region" description="Basic and acidic residues" evidence="1">
    <location>
        <begin position="358"/>
        <end position="371"/>
    </location>
</feature>
<feature type="region of interest" description="Disordered" evidence="1">
    <location>
        <begin position="44"/>
        <end position="132"/>
    </location>
</feature>
<feature type="region of interest" description="Disordered" evidence="1">
    <location>
        <begin position="1"/>
        <end position="22"/>
    </location>
</feature>
<feature type="region of interest" description="Disordered" evidence="1">
    <location>
        <begin position="224"/>
        <end position="371"/>
    </location>
</feature>
<feature type="compositionally biased region" description="Polar residues" evidence="1">
    <location>
        <begin position="114"/>
        <end position="132"/>
    </location>
</feature>
<protein>
    <submittedName>
        <fullName evidence="2">Uncharacterized protein</fullName>
    </submittedName>
</protein>
<dbReference type="HOGENOM" id="CLU_030520_1_0_1"/>
<sequence length="389" mass="41827">MVDYQSPALQAPRRKPLPTGNAGLQFQVSNIQHTLFPREHSLPANQYQSHPASSSSSSSFLPTPMHPLRQMTPVYPPQQQQHQQQYNVLLPSRRPSNATTSTSSTGGNPHTSRHMSASQNNVSRSPSSRTTHPQVGYVALMRRQKATVWCDRAQAEDPREAHQRRVAKQRAILEVQEGGGSGRTNTLASSGKIRHSSATKSLPFSTGTMVGTGVPLRLSANEIGNADDDLDNPDGSAYHRRNGSGRSSAASNRMTGGYRPNQPRLSSGSGSGSGSTPPNAEPPEQRLDIPHIVETPAAETKPGSPKDKDTGGTQDSSTSDNRPSTARSTESQREEDFGMITDLAAPSGAAAAARRHKAAEELRRRGSVDDRTTTMSSVRLFVANPDLSD</sequence>